<keyword evidence="3" id="KW-0472">Membrane</keyword>
<dbReference type="EMBL" id="HBIN01022262">
    <property type="protein sequence ID" value="CAE0447121.1"/>
    <property type="molecule type" value="Transcribed_RNA"/>
</dbReference>
<keyword evidence="2" id="KW-0812">Transmembrane</keyword>
<dbReference type="PANTHER" id="PTHR47567:SF1">
    <property type="entry name" value="NAD-DEPENDENT EPIMERASE_DEHYDRATASE DOMAIN-CONTAINING PROTEIN"/>
    <property type="match status" value="1"/>
</dbReference>
<dbReference type="Gene3D" id="1.50.40.10">
    <property type="entry name" value="Mitochondrial carrier domain"/>
    <property type="match status" value="1"/>
</dbReference>
<evidence type="ECO:0000256" key="2">
    <source>
        <dbReference type="ARBA" id="ARBA00022692"/>
    </source>
</evidence>
<dbReference type="InterPro" id="IPR023395">
    <property type="entry name" value="MCP_dom_sf"/>
</dbReference>
<reference evidence="5" key="1">
    <citation type="submission" date="2021-01" db="EMBL/GenBank/DDBJ databases">
        <authorList>
            <person name="Corre E."/>
            <person name="Pelletier E."/>
            <person name="Niang G."/>
            <person name="Scheremetjew M."/>
            <person name="Finn R."/>
            <person name="Kale V."/>
            <person name="Holt S."/>
            <person name="Cochrane G."/>
            <person name="Meng A."/>
            <person name="Brown T."/>
            <person name="Cohen L."/>
        </authorList>
    </citation>
    <scope>NUCLEOTIDE SEQUENCE</scope>
    <source>
        <strain evidence="5">GSBS06</strain>
    </source>
</reference>
<dbReference type="InterPro" id="IPR018108">
    <property type="entry name" value="MCP_transmembrane"/>
</dbReference>
<proteinExistence type="predicted"/>
<evidence type="ECO:0000256" key="3">
    <source>
        <dbReference type="ARBA" id="ARBA00023136"/>
    </source>
</evidence>
<dbReference type="AlphaFoldDB" id="A0A7S3PQB5"/>
<evidence type="ECO:0000256" key="1">
    <source>
        <dbReference type="ARBA" id="ARBA00004141"/>
    </source>
</evidence>
<comment type="subcellular location">
    <subcellularLocation>
        <location evidence="1">Membrane</location>
        <topology evidence="1">Multi-pass membrane protein</topology>
    </subcellularLocation>
</comment>
<gene>
    <name evidence="5" type="ORF">ASTO00021_LOCUS17101</name>
</gene>
<sequence length="341" mass="37379">MEGSNLNSSPERNCTSAETNVNGELRAVLRRTASGRSSENTLDVKIQKATNKEEKSLKDVLVASGKRAIGGGVPGGAAMIIQVVSLMWLHTTLNYQYRYGTGTFESMRILYAEGGVRRFYRGVGPALLIGPLSRFGDTAANAGMFTFLNHYESTSNLPIAAKTMCGSFAAGSFRIFLMPVDTLKTVLQVEGEKGPSVLRSKIKQGGVPVLWHGAFGAAAGTMLSHYPWFFTFYHLDSTIPKPPKEELAKQLSRNALIGFCSSFVSDCTSNSLHVIKTTKQTFQVPVSYPETLKIILSKGGVSGLMFRGLKTRIVANGFQGMLFTLLWKYIEEHWFYEESGL</sequence>
<evidence type="ECO:0000313" key="5">
    <source>
        <dbReference type="EMBL" id="CAE0447121.1"/>
    </source>
</evidence>
<name>A0A7S3PQB5_9STRA</name>
<feature type="region of interest" description="Disordered" evidence="4">
    <location>
        <begin position="1"/>
        <end position="21"/>
    </location>
</feature>
<protein>
    <recommendedName>
        <fullName evidence="6">Mitochondrial carrier protein</fullName>
    </recommendedName>
</protein>
<dbReference type="SUPFAM" id="SSF103506">
    <property type="entry name" value="Mitochondrial carrier"/>
    <property type="match status" value="1"/>
</dbReference>
<accession>A0A7S3PQB5</accession>
<dbReference type="Pfam" id="PF00153">
    <property type="entry name" value="Mito_carr"/>
    <property type="match status" value="1"/>
</dbReference>
<organism evidence="5">
    <name type="scientific">Aplanochytrium stocchinoi</name>
    <dbReference type="NCBI Taxonomy" id="215587"/>
    <lineage>
        <taxon>Eukaryota</taxon>
        <taxon>Sar</taxon>
        <taxon>Stramenopiles</taxon>
        <taxon>Bigyra</taxon>
        <taxon>Labyrinthulomycetes</taxon>
        <taxon>Thraustochytrida</taxon>
        <taxon>Thraustochytriidae</taxon>
        <taxon>Aplanochytrium</taxon>
    </lineage>
</organism>
<dbReference type="PANTHER" id="PTHR47567">
    <property type="entry name" value="MITOCHONDRIAL SUBSTRATE/SOLUTE CARRIER"/>
    <property type="match status" value="1"/>
</dbReference>
<dbReference type="GO" id="GO:0016020">
    <property type="term" value="C:membrane"/>
    <property type="evidence" value="ECO:0007669"/>
    <property type="project" value="UniProtKB-SubCell"/>
</dbReference>
<evidence type="ECO:0000256" key="4">
    <source>
        <dbReference type="SAM" id="MobiDB-lite"/>
    </source>
</evidence>
<evidence type="ECO:0008006" key="6">
    <source>
        <dbReference type="Google" id="ProtNLM"/>
    </source>
</evidence>